<evidence type="ECO:0000256" key="1">
    <source>
        <dbReference type="SAM" id="MobiDB-lite"/>
    </source>
</evidence>
<reference evidence="2 3" key="1">
    <citation type="submission" date="2013-11" db="EMBL/GenBank/DDBJ databases">
        <title>Draft genome of the bovine lungworm Dictyocaulus viviparus.</title>
        <authorList>
            <person name="Mitreva M."/>
        </authorList>
    </citation>
    <scope>NUCLEOTIDE SEQUENCE [LARGE SCALE GENOMIC DNA]</scope>
    <source>
        <strain evidence="2 3">HannoverDv2000</strain>
    </source>
</reference>
<accession>A0A0D8XHF6</accession>
<dbReference type="AlphaFoldDB" id="A0A0D8XHF6"/>
<feature type="compositionally biased region" description="Polar residues" evidence="1">
    <location>
        <begin position="107"/>
        <end position="118"/>
    </location>
</feature>
<proteinExistence type="predicted"/>
<evidence type="ECO:0000313" key="2">
    <source>
        <dbReference type="EMBL" id="KJH44110.1"/>
    </source>
</evidence>
<dbReference type="Proteomes" id="UP000053766">
    <property type="component" value="Unassembled WGS sequence"/>
</dbReference>
<reference evidence="3" key="2">
    <citation type="journal article" date="2016" name="Sci. Rep.">
        <title>Dictyocaulus viviparus genome, variome and transcriptome elucidate lungworm biology and support future intervention.</title>
        <authorList>
            <person name="McNulty S.N."/>
            <person name="Strube C."/>
            <person name="Rosa B.A."/>
            <person name="Martin J.C."/>
            <person name="Tyagi R."/>
            <person name="Choi Y.J."/>
            <person name="Wang Q."/>
            <person name="Hallsworth Pepin K."/>
            <person name="Zhang X."/>
            <person name="Ozersky P."/>
            <person name="Wilson R.K."/>
            <person name="Sternberg P.W."/>
            <person name="Gasser R.B."/>
            <person name="Mitreva M."/>
        </authorList>
    </citation>
    <scope>NUCLEOTIDE SEQUENCE [LARGE SCALE GENOMIC DNA]</scope>
    <source>
        <strain evidence="3">HannoverDv2000</strain>
    </source>
</reference>
<protein>
    <submittedName>
        <fullName evidence="2">Uncharacterized protein</fullName>
    </submittedName>
</protein>
<sequence>MNVANETEIATKFSSPWMQKAVGKIVIVEISWMTHLFTSQIAAVVFTYLQTPTVSQQLHYTRRVGHDPINVPTSMCKAVRRAVLYPVKKMLIQQGQKNMTVTVHNESTTSAENTNRLKSCQERNPEKSQGFQASVIEVRRLCPTYLNEPLTLSRPNGTAFNLQCPNGTRSRTPLLCSSNGESLPTAIFPTVSTSVPSVIPNTTTATSSNSNFNMTNLPTKQTMYQNNLSSNTFVGTTKVPFRGMCQSKPMLVQHPCEGTSALCHSFQSAPKIQQTARGYNPNCVQMYHEADLSGCGQKTYSGIPLTPPMSVTGHLSPNDPCCDISNVTVKQEAPPWGILQYPYPPTVTPPADKCVKQENDIDYSLLDEFFVRTKKENDDCNYF</sequence>
<dbReference type="EMBL" id="KN716499">
    <property type="protein sequence ID" value="KJH44110.1"/>
    <property type="molecule type" value="Genomic_DNA"/>
</dbReference>
<dbReference type="OrthoDB" id="5885285at2759"/>
<organism evidence="2 3">
    <name type="scientific">Dictyocaulus viviparus</name>
    <name type="common">Bovine lungworm</name>
    <dbReference type="NCBI Taxonomy" id="29172"/>
    <lineage>
        <taxon>Eukaryota</taxon>
        <taxon>Metazoa</taxon>
        <taxon>Ecdysozoa</taxon>
        <taxon>Nematoda</taxon>
        <taxon>Chromadorea</taxon>
        <taxon>Rhabditida</taxon>
        <taxon>Rhabditina</taxon>
        <taxon>Rhabditomorpha</taxon>
        <taxon>Strongyloidea</taxon>
        <taxon>Metastrongylidae</taxon>
        <taxon>Dictyocaulus</taxon>
    </lineage>
</organism>
<name>A0A0D8XHF6_DICVI</name>
<gene>
    <name evidence="2" type="ORF">DICVIV_09870</name>
</gene>
<feature type="region of interest" description="Disordered" evidence="1">
    <location>
        <begin position="107"/>
        <end position="126"/>
    </location>
</feature>
<keyword evidence="3" id="KW-1185">Reference proteome</keyword>
<evidence type="ECO:0000313" key="3">
    <source>
        <dbReference type="Proteomes" id="UP000053766"/>
    </source>
</evidence>